<gene>
    <name evidence="1" type="ORF">TCNE_LOCUS3509</name>
</gene>
<accession>A0A183U4U0</accession>
<name>A0A183U4U0_TOXCA</name>
<evidence type="ECO:0000313" key="3">
    <source>
        <dbReference type="WBParaSite" id="TCNE_0000351001-mRNA-1"/>
    </source>
</evidence>
<dbReference type="Proteomes" id="UP000050794">
    <property type="component" value="Unassembled WGS sequence"/>
</dbReference>
<evidence type="ECO:0000313" key="2">
    <source>
        <dbReference type="Proteomes" id="UP000050794"/>
    </source>
</evidence>
<reference evidence="3" key="1">
    <citation type="submission" date="2016-06" db="UniProtKB">
        <authorList>
            <consortium name="WormBaseParasite"/>
        </authorList>
    </citation>
    <scope>IDENTIFICATION</scope>
</reference>
<keyword evidence="2" id="KW-1185">Reference proteome</keyword>
<proteinExistence type="predicted"/>
<protein>
    <submittedName>
        <fullName evidence="1 3">Uncharacterized protein</fullName>
    </submittedName>
</protein>
<reference evidence="1 2" key="2">
    <citation type="submission" date="2018-11" db="EMBL/GenBank/DDBJ databases">
        <authorList>
            <consortium name="Pathogen Informatics"/>
        </authorList>
    </citation>
    <scope>NUCLEOTIDE SEQUENCE [LARGE SCALE GENOMIC DNA]</scope>
</reference>
<dbReference type="WBParaSite" id="TCNE_0000351001-mRNA-1">
    <property type="protein sequence ID" value="TCNE_0000351001-mRNA-1"/>
    <property type="gene ID" value="TCNE_0000351001"/>
</dbReference>
<sequence>MAAGVDVVNDDDGGEVLEWKAFDGSFVRADAVLLIYRAQNGEIKRLKTPASGVVTLDPAVKTGKVMQSSSLSPSFSVLSQKSRLFKIFLHVTIREVMRQVVEE</sequence>
<dbReference type="AlphaFoldDB" id="A0A183U4U0"/>
<dbReference type="EMBL" id="UYWY01004556">
    <property type="protein sequence ID" value="VDM29226.1"/>
    <property type="molecule type" value="Genomic_DNA"/>
</dbReference>
<organism evidence="2 3">
    <name type="scientific">Toxocara canis</name>
    <name type="common">Canine roundworm</name>
    <dbReference type="NCBI Taxonomy" id="6265"/>
    <lineage>
        <taxon>Eukaryota</taxon>
        <taxon>Metazoa</taxon>
        <taxon>Ecdysozoa</taxon>
        <taxon>Nematoda</taxon>
        <taxon>Chromadorea</taxon>
        <taxon>Rhabditida</taxon>
        <taxon>Spirurina</taxon>
        <taxon>Ascaridomorpha</taxon>
        <taxon>Ascaridoidea</taxon>
        <taxon>Toxocaridae</taxon>
        <taxon>Toxocara</taxon>
    </lineage>
</organism>
<evidence type="ECO:0000313" key="1">
    <source>
        <dbReference type="EMBL" id="VDM29226.1"/>
    </source>
</evidence>